<feature type="domain" description="Peptidase M28" evidence="7">
    <location>
        <begin position="301"/>
        <end position="517"/>
    </location>
</feature>
<dbReference type="Pfam" id="PF04389">
    <property type="entry name" value="Peptidase_M28"/>
    <property type="match status" value="1"/>
</dbReference>
<organism evidence="8 9">
    <name type="scientific">Litoribacter ruber</name>
    <dbReference type="NCBI Taxonomy" id="702568"/>
    <lineage>
        <taxon>Bacteria</taxon>
        <taxon>Pseudomonadati</taxon>
        <taxon>Bacteroidota</taxon>
        <taxon>Cytophagia</taxon>
        <taxon>Cytophagales</taxon>
        <taxon>Cyclobacteriaceae</taxon>
        <taxon>Litoribacter</taxon>
    </lineage>
</organism>
<dbReference type="InterPro" id="IPR045175">
    <property type="entry name" value="M28_fam"/>
</dbReference>
<evidence type="ECO:0000256" key="5">
    <source>
        <dbReference type="ARBA" id="ARBA00022801"/>
    </source>
</evidence>
<sequence length="551" mass="61663">MKTKYTLLGLTGLGLLFSCQQDLANYGQGSDLIKKENLEKHVQTLASDNFLGRMPFTEGETKTINYLKSNFEEMGLEPGNNGSYFQEVPLMKITASPASSMKVVSEKGDLELEGLKDYVIWTQRTEEKVSFEDAELVFAGFGIVAPEYGWDDYKNIDVKDKIVVVLVNDPGFGTEDAELFKGNTMTYYGRWTYKYEEAARQGALGCLIVHNTIPAGYGFNVVQNNWNTSKLYLDDRSSTAYKPAFEGWVTLSVANKLFDLAGLNEREMLAKARKSDFQAVPMNMKASSSLEVMAEYDVSKNVIAKLEGSKRSDEYIIYTAHWDHLGIGKPDETGDSIYNGALDNASGTAALLEIARAFKQADEKPERTVVFLAVTAEEQGLWGSAYYAENPVFPKEKTVANINMDGINPYGKMKDIVLVGMGQSELEETLTDEADKVGRYTSPEPTPSAGYYFRSDHFNFAKIGIPALYTGTGIDHAEKGKEYGKELQDNYTAQYYHKPSDEYDPQRWNLDGAVDDVELLYHVGRKLALGKDWPNWKEGSEFKATRDAYMK</sequence>
<dbReference type="AlphaFoldDB" id="A0AAP2G3I5"/>
<dbReference type="SUPFAM" id="SSF53187">
    <property type="entry name" value="Zn-dependent exopeptidases"/>
    <property type="match status" value="1"/>
</dbReference>
<dbReference type="PANTHER" id="PTHR12147:SF56">
    <property type="entry name" value="AMINOPEPTIDASE YDR415C-RELATED"/>
    <property type="match status" value="1"/>
</dbReference>
<keyword evidence="4" id="KW-0732">Signal</keyword>
<reference evidence="8 9" key="1">
    <citation type="submission" date="2021-05" db="EMBL/GenBank/DDBJ databases">
        <authorList>
            <person name="Zhang Z.D."/>
            <person name="Osman G."/>
        </authorList>
    </citation>
    <scope>NUCLEOTIDE SEQUENCE [LARGE SCALE GENOMIC DNA]</scope>
    <source>
        <strain evidence="8 9">KCTC 32217</strain>
    </source>
</reference>
<evidence type="ECO:0000256" key="1">
    <source>
        <dbReference type="ARBA" id="ARBA00022438"/>
    </source>
</evidence>
<dbReference type="Gene3D" id="3.40.630.10">
    <property type="entry name" value="Zn peptidases"/>
    <property type="match status" value="2"/>
</dbReference>
<dbReference type="GO" id="GO:0004177">
    <property type="term" value="F:aminopeptidase activity"/>
    <property type="evidence" value="ECO:0007669"/>
    <property type="project" value="UniProtKB-KW"/>
</dbReference>
<dbReference type="FunFam" id="3.40.630.10:FF:000088">
    <property type="entry name" value="Peptidase M20"/>
    <property type="match status" value="1"/>
</dbReference>
<dbReference type="CDD" id="cd05660">
    <property type="entry name" value="M28_like_PA"/>
    <property type="match status" value="1"/>
</dbReference>
<dbReference type="GO" id="GO:0008235">
    <property type="term" value="F:metalloexopeptidase activity"/>
    <property type="evidence" value="ECO:0007669"/>
    <property type="project" value="InterPro"/>
</dbReference>
<keyword evidence="6" id="KW-0862">Zinc</keyword>
<dbReference type="Proteomes" id="UP001319104">
    <property type="component" value="Unassembled WGS sequence"/>
</dbReference>
<evidence type="ECO:0000256" key="4">
    <source>
        <dbReference type="ARBA" id="ARBA00022729"/>
    </source>
</evidence>
<dbReference type="Gene3D" id="3.50.30.30">
    <property type="match status" value="1"/>
</dbReference>
<protein>
    <submittedName>
        <fullName evidence="8">M28 family peptidase</fullName>
    </submittedName>
</protein>
<dbReference type="InterPro" id="IPR046450">
    <property type="entry name" value="PA_dom_sf"/>
</dbReference>
<evidence type="ECO:0000256" key="2">
    <source>
        <dbReference type="ARBA" id="ARBA00022670"/>
    </source>
</evidence>
<keyword evidence="5" id="KW-0378">Hydrolase</keyword>
<evidence type="ECO:0000259" key="7">
    <source>
        <dbReference type="Pfam" id="PF04389"/>
    </source>
</evidence>
<name>A0AAP2G3I5_9BACT</name>
<evidence type="ECO:0000256" key="3">
    <source>
        <dbReference type="ARBA" id="ARBA00022723"/>
    </source>
</evidence>
<dbReference type="GO" id="GO:0046872">
    <property type="term" value="F:metal ion binding"/>
    <property type="evidence" value="ECO:0007669"/>
    <property type="project" value="UniProtKB-KW"/>
</dbReference>
<keyword evidence="1" id="KW-0031">Aminopeptidase</keyword>
<keyword evidence="2" id="KW-0645">Protease</keyword>
<evidence type="ECO:0000256" key="6">
    <source>
        <dbReference type="ARBA" id="ARBA00022833"/>
    </source>
</evidence>
<dbReference type="EMBL" id="JAHCMY010000001">
    <property type="protein sequence ID" value="MBS9523041.1"/>
    <property type="molecule type" value="Genomic_DNA"/>
</dbReference>
<dbReference type="RefSeq" id="WP_213943908.1">
    <property type="nucleotide sequence ID" value="NZ_JAHCMY010000001.1"/>
</dbReference>
<keyword evidence="3" id="KW-0479">Metal-binding</keyword>
<comment type="caution">
    <text evidence="8">The sequence shown here is derived from an EMBL/GenBank/DDBJ whole genome shotgun (WGS) entry which is preliminary data.</text>
</comment>
<evidence type="ECO:0000313" key="8">
    <source>
        <dbReference type="EMBL" id="MBS9523041.1"/>
    </source>
</evidence>
<dbReference type="GO" id="GO:0006508">
    <property type="term" value="P:proteolysis"/>
    <property type="evidence" value="ECO:0007669"/>
    <property type="project" value="UniProtKB-KW"/>
</dbReference>
<proteinExistence type="predicted"/>
<dbReference type="CDD" id="cd04821">
    <property type="entry name" value="PA_M28_1_2"/>
    <property type="match status" value="1"/>
</dbReference>
<dbReference type="PROSITE" id="PS51257">
    <property type="entry name" value="PROKAR_LIPOPROTEIN"/>
    <property type="match status" value="1"/>
</dbReference>
<accession>A0AAP2G3I5</accession>
<gene>
    <name evidence="8" type="ORF">KI659_03335</name>
</gene>
<evidence type="ECO:0000313" key="9">
    <source>
        <dbReference type="Proteomes" id="UP001319104"/>
    </source>
</evidence>
<keyword evidence="9" id="KW-1185">Reference proteome</keyword>
<dbReference type="SUPFAM" id="SSF52025">
    <property type="entry name" value="PA domain"/>
    <property type="match status" value="1"/>
</dbReference>
<dbReference type="InterPro" id="IPR007484">
    <property type="entry name" value="Peptidase_M28"/>
</dbReference>
<dbReference type="PANTHER" id="PTHR12147">
    <property type="entry name" value="METALLOPEPTIDASE M28 FAMILY MEMBER"/>
    <property type="match status" value="1"/>
</dbReference>